<keyword evidence="5 7" id="KW-0687">Ribonucleoprotein</keyword>
<dbReference type="Pfam" id="PF00466">
    <property type="entry name" value="Ribosomal_L10"/>
    <property type="match status" value="1"/>
</dbReference>
<dbReference type="PANTHER" id="PTHR45699">
    <property type="entry name" value="60S ACIDIC RIBOSOMAL PROTEIN P0"/>
    <property type="match status" value="1"/>
</dbReference>
<reference evidence="10" key="3">
    <citation type="submission" date="2025-09" db="UniProtKB">
        <authorList>
            <consortium name="Ensembl"/>
        </authorList>
    </citation>
    <scope>IDENTIFICATION</scope>
</reference>
<feature type="domain" description="Large ribosomal subunit protein uL10-like insertion" evidence="9">
    <location>
        <begin position="111"/>
        <end position="180"/>
    </location>
</feature>
<dbReference type="InterPro" id="IPR030670">
    <property type="entry name" value="uL10_eukaryotes"/>
</dbReference>
<dbReference type="SUPFAM" id="SSF160369">
    <property type="entry name" value="Ribosomal protein L10-like"/>
    <property type="match status" value="1"/>
</dbReference>
<reference evidence="10" key="2">
    <citation type="submission" date="2025-08" db="UniProtKB">
        <authorList>
            <consortium name="Ensembl"/>
        </authorList>
    </citation>
    <scope>IDENTIFICATION</scope>
</reference>
<feature type="region of interest" description="Disordered" evidence="8">
    <location>
        <begin position="278"/>
        <end position="301"/>
    </location>
</feature>
<dbReference type="Pfam" id="PF00428">
    <property type="entry name" value="Ribosomal_60s"/>
    <property type="match status" value="1"/>
</dbReference>
<dbReference type="Proteomes" id="UP000694547">
    <property type="component" value="Chromosome 23"/>
</dbReference>
<dbReference type="Pfam" id="PF17777">
    <property type="entry name" value="RL10P_insert"/>
    <property type="match status" value="1"/>
</dbReference>
<sequence>MPREDRATWKSNYFLKIIQLLDDYPKCFIVGADNVGSKQMQQIRMSLRGKAVVLMGKNTMMRKAIRGHLENNPALEKLLPHIRGNVGFVFTKEDLTEIRDMLLANKVPAAARAGAIAPCEVTVPAQNTGLGPEKTSFFQALGITTKISRGTIEILSDVQLIKTGDKVGASEATLLNMLNISPFSFGLIIQQVFDNGSIYNPEVLDITDVCLQIGYPTVASVPHSIINGYKRVLALSVETEYTFPLAEKVKAFLADPSAFAAAAPVAAATTAAPAAAAAPAKAEAKEESEESDEDMGFGLFD</sequence>
<dbReference type="GO" id="GO:0045202">
    <property type="term" value="C:synapse"/>
    <property type="evidence" value="ECO:0007669"/>
    <property type="project" value="Ensembl"/>
</dbReference>
<reference evidence="10 11" key="1">
    <citation type="submission" date="2018-10" db="EMBL/GenBank/DDBJ databases">
        <title>Improved assembly of the deer mouse Peromyscus maniculatus genome.</title>
        <authorList>
            <person name="Lassance J.-M."/>
            <person name="Hoekstra H.E."/>
        </authorList>
    </citation>
    <scope>NUCLEOTIDE SEQUENCE [LARGE SCALE GENOMIC DNA]</scope>
</reference>
<dbReference type="CDD" id="cd05795">
    <property type="entry name" value="Ribosomal_P0_L10e"/>
    <property type="match status" value="1"/>
</dbReference>
<dbReference type="PANTHER" id="PTHR45699:SF3">
    <property type="entry name" value="LARGE RIBOSOMAL SUBUNIT PROTEIN UL10"/>
    <property type="match status" value="1"/>
</dbReference>
<proteinExistence type="inferred from homology"/>
<dbReference type="GO" id="GO:0070180">
    <property type="term" value="F:large ribosomal subunit rRNA binding"/>
    <property type="evidence" value="ECO:0007669"/>
    <property type="project" value="TreeGrafter"/>
</dbReference>
<evidence type="ECO:0000256" key="5">
    <source>
        <dbReference type="ARBA" id="ARBA00023274"/>
    </source>
</evidence>
<dbReference type="AlphaFoldDB" id="A0A8C8T801"/>
<dbReference type="FunFam" id="3.30.70.1730:FF:000002">
    <property type="entry name" value="60S acidic ribosomal protein P0"/>
    <property type="match status" value="1"/>
</dbReference>
<evidence type="ECO:0000256" key="8">
    <source>
        <dbReference type="SAM" id="MobiDB-lite"/>
    </source>
</evidence>
<evidence type="ECO:0000313" key="11">
    <source>
        <dbReference type="Proteomes" id="UP000694547"/>
    </source>
</evidence>
<dbReference type="GeneTree" id="ENSGT00390000017839"/>
<evidence type="ECO:0000256" key="3">
    <source>
        <dbReference type="ARBA" id="ARBA00022553"/>
    </source>
</evidence>
<dbReference type="InterPro" id="IPR050323">
    <property type="entry name" value="Ribosomal_protein_uL10"/>
</dbReference>
<evidence type="ECO:0000256" key="2">
    <source>
        <dbReference type="ARBA" id="ARBA00008889"/>
    </source>
</evidence>
<dbReference type="InterPro" id="IPR040637">
    <property type="entry name" value="Ribosomal_uL10-like_insert"/>
</dbReference>
<dbReference type="FunFam" id="3.90.105.20:FF:000001">
    <property type="entry name" value="60S acidic ribosomal protein P0"/>
    <property type="match status" value="1"/>
</dbReference>
<evidence type="ECO:0000256" key="4">
    <source>
        <dbReference type="ARBA" id="ARBA00022980"/>
    </source>
</evidence>
<evidence type="ECO:0000313" key="10">
    <source>
        <dbReference type="Ensembl" id="ENSPEMP00000006119.2"/>
    </source>
</evidence>
<dbReference type="Gene3D" id="3.30.70.1730">
    <property type="match status" value="1"/>
</dbReference>
<dbReference type="GO" id="GO:0002181">
    <property type="term" value="P:cytoplasmic translation"/>
    <property type="evidence" value="ECO:0007669"/>
    <property type="project" value="TreeGrafter"/>
</dbReference>
<dbReference type="Ensembl" id="ENSPEMT00000010229.2">
    <property type="protein sequence ID" value="ENSPEMP00000006119.2"/>
    <property type="gene ID" value="ENSPEMG00000008446.2"/>
</dbReference>
<comment type="function">
    <text evidence="1 7">Ribosomal protein P0 is the functional equivalent of E.coli protein L10.</text>
</comment>
<evidence type="ECO:0000256" key="7">
    <source>
        <dbReference type="PIRNR" id="PIRNR039087"/>
    </source>
</evidence>
<keyword evidence="3" id="KW-0597">Phosphoprotein</keyword>
<dbReference type="InterPro" id="IPR043141">
    <property type="entry name" value="Ribosomal_uL10-like_sf"/>
</dbReference>
<keyword evidence="4 7" id="KW-0689">Ribosomal protein</keyword>
<dbReference type="Gene3D" id="3.90.105.20">
    <property type="match status" value="1"/>
</dbReference>
<organism evidence="10 11">
    <name type="scientific">Peromyscus maniculatus bairdii</name>
    <name type="common">Prairie deer mouse</name>
    <dbReference type="NCBI Taxonomy" id="230844"/>
    <lineage>
        <taxon>Eukaryota</taxon>
        <taxon>Metazoa</taxon>
        <taxon>Chordata</taxon>
        <taxon>Craniata</taxon>
        <taxon>Vertebrata</taxon>
        <taxon>Euteleostomi</taxon>
        <taxon>Mammalia</taxon>
        <taxon>Eutheria</taxon>
        <taxon>Euarchontoglires</taxon>
        <taxon>Glires</taxon>
        <taxon>Rodentia</taxon>
        <taxon>Myomorpha</taxon>
        <taxon>Muroidea</taxon>
        <taxon>Cricetidae</taxon>
        <taxon>Neotominae</taxon>
        <taxon>Peromyscus</taxon>
    </lineage>
</organism>
<dbReference type="GO" id="GO:0000027">
    <property type="term" value="P:ribosomal large subunit assembly"/>
    <property type="evidence" value="ECO:0007669"/>
    <property type="project" value="TreeGrafter"/>
</dbReference>
<evidence type="ECO:0000259" key="9">
    <source>
        <dbReference type="Pfam" id="PF17777"/>
    </source>
</evidence>
<feature type="compositionally biased region" description="Acidic residues" evidence="8">
    <location>
        <begin position="286"/>
        <end position="295"/>
    </location>
</feature>
<dbReference type="InterPro" id="IPR001790">
    <property type="entry name" value="Ribosomal_uL10"/>
</dbReference>
<comment type="subunit">
    <text evidence="6">P0 forms a pentameric complex by interaction with dimers of P1 and P2. Identified in a IGF2BP1-dependent mRNP granule complex containing untranslated mRNAs. Interacts with APEX1. Interacts with FMR1.</text>
</comment>
<keyword evidence="11" id="KW-1185">Reference proteome</keyword>
<dbReference type="InterPro" id="IPR043164">
    <property type="entry name" value="Ribosomal_uL10-like_insert_sf"/>
</dbReference>
<dbReference type="GO" id="GO:0071353">
    <property type="term" value="P:cellular response to interleukin-4"/>
    <property type="evidence" value="ECO:0007669"/>
    <property type="project" value="Ensembl"/>
</dbReference>
<evidence type="ECO:0000256" key="6">
    <source>
        <dbReference type="ARBA" id="ARBA00062405"/>
    </source>
</evidence>
<protein>
    <recommendedName>
        <fullName evidence="7">60S acidic ribosomal protein P0</fullName>
    </recommendedName>
</protein>
<dbReference type="GO" id="GO:0030425">
    <property type="term" value="C:dendrite"/>
    <property type="evidence" value="ECO:0007669"/>
    <property type="project" value="Ensembl"/>
</dbReference>
<dbReference type="GO" id="GO:0022625">
    <property type="term" value="C:cytosolic large ribosomal subunit"/>
    <property type="evidence" value="ECO:0007669"/>
    <property type="project" value="Ensembl"/>
</dbReference>
<comment type="similarity">
    <text evidence="2 7">Belongs to the universal ribosomal protein uL10 family.</text>
</comment>
<dbReference type="GO" id="GO:0003735">
    <property type="term" value="F:structural constituent of ribosome"/>
    <property type="evidence" value="ECO:0007669"/>
    <property type="project" value="TreeGrafter"/>
</dbReference>
<name>A0A8C8T801_PERMB</name>
<dbReference type="PIRSF" id="PIRSF039087">
    <property type="entry name" value="L10E"/>
    <property type="match status" value="1"/>
</dbReference>
<evidence type="ECO:0000256" key="1">
    <source>
        <dbReference type="ARBA" id="ARBA00002200"/>
    </source>
</evidence>
<accession>A0A8C8T801</accession>